<feature type="domain" description="C3H1-type" evidence="7">
    <location>
        <begin position="126"/>
        <end position="154"/>
    </location>
</feature>
<name>A0ABD3C539_9LAMI</name>
<proteinExistence type="predicted"/>
<gene>
    <name evidence="8" type="ORF">CASFOL_031335</name>
</gene>
<dbReference type="PANTHER" id="PTHR12506">
    <property type="entry name" value="PROTEIN PHOSPHATASE RELATED"/>
    <property type="match status" value="1"/>
</dbReference>
<dbReference type="InterPro" id="IPR000571">
    <property type="entry name" value="Znf_CCCH"/>
</dbReference>
<feature type="domain" description="C3H1-type" evidence="7">
    <location>
        <begin position="254"/>
        <end position="282"/>
    </location>
</feature>
<feature type="domain" description="C3H1-type" evidence="7">
    <location>
        <begin position="207"/>
        <end position="235"/>
    </location>
</feature>
<dbReference type="SMART" id="SM00356">
    <property type="entry name" value="ZnF_C3H1"/>
    <property type="match status" value="5"/>
</dbReference>
<reference evidence="9" key="1">
    <citation type="journal article" date="2024" name="IScience">
        <title>Strigolactones Initiate the Formation of Haustorium-like Structures in Castilleja.</title>
        <authorList>
            <person name="Buerger M."/>
            <person name="Peterson D."/>
            <person name="Chory J."/>
        </authorList>
    </citation>
    <scope>NUCLEOTIDE SEQUENCE [LARGE SCALE GENOMIC DNA]</scope>
</reference>
<evidence type="ECO:0000256" key="3">
    <source>
        <dbReference type="ARBA" id="ARBA00022833"/>
    </source>
</evidence>
<dbReference type="InterPro" id="IPR050974">
    <property type="entry name" value="Plant_ZF_CCCH"/>
</dbReference>
<feature type="zinc finger region" description="C3H1-type" evidence="5">
    <location>
        <begin position="126"/>
        <end position="154"/>
    </location>
</feature>
<dbReference type="Gene3D" id="2.30.30.1190">
    <property type="match status" value="1"/>
</dbReference>
<feature type="zinc finger region" description="C3H1-type" evidence="5">
    <location>
        <begin position="42"/>
        <end position="70"/>
    </location>
</feature>
<feature type="region of interest" description="Disordered" evidence="6">
    <location>
        <begin position="329"/>
        <end position="387"/>
    </location>
</feature>
<feature type="zinc finger region" description="C3H1-type" evidence="5">
    <location>
        <begin position="82"/>
        <end position="110"/>
    </location>
</feature>
<evidence type="ECO:0000259" key="7">
    <source>
        <dbReference type="PROSITE" id="PS50103"/>
    </source>
</evidence>
<feature type="compositionally biased region" description="Polar residues" evidence="6">
    <location>
        <begin position="344"/>
        <end position="387"/>
    </location>
</feature>
<dbReference type="AlphaFoldDB" id="A0ABD3C539"/>
<dbReference type="GO" id="GO:0003729">
    <property type="term" value="F:mRNA binding"/>
    <property type="evidence" value="ECO:0007669"/>
    <property type="project" value="UniProtKB-ARBA"/>
</dbReference>
<accession>A0ABD3C539</accession>
<dbReference type="PANTHER" id="PTHR12506:SF50">
    <property type="entry name" value="ZINC FINGER CCCH DOMAIN-CONTAINING PROTEIN 26"/>
    <property type="match status" value="1"/>
</dbReference>
<dbReference type="EMBL" id="JAVIJP010000053">
    <property type="protein sequence ID" value="KAL3624667.1"/>
    <property type="molecule type" value="Genomic_DNA"/>
</dbReference>
<comment type="caution">
    <text evidence="8">The sequence shown here is derived from an EMBL/GenBank/DDBJ whole genome shotgun (WGS) entry which is preliminary data.</text>
</comment>
<keyword evidence="3 5" id="KW-0862">Zinc</keyword>
<keyword evidence="4" id="KW-0238">DNA-binding</keyword>
<dbReference type="InterPro" id="IPR036855">
    <property type="entry name" value="Znf_CCCH_sf"/>
</dbReference>
<feature type="zinc finger region" description="C3H1-type" evidence="5">
    <location>
        <begin position="207"/>
        <end position="235"/>
    </location>
</feature>
<dbReference type="PROSITE" id="PS50103">
    <property type="entry name" value="ZF_C3H1"/>
    <property type="match status" value="5"/>
</dbReference>
<evidence type="ECO:0000256" key="5">
    <source>
        <dbReference type="PROSITE-ProRule" id="PRU00723"/>
    </source>
</evidence>
<evidence type="ECO:0000256" key="6">
    <source>
        <dbReference type="SAM" id="MobiDB-lite"/>
    </source>
</evidence>
<sequence>MSEKSMPGNRKFQGNGPATDRIEEGLKVEGSDSNGPGLYPDQPGNRDCRFYSRTGSCGYGINCRFNHPSNGGQVDTGELPERAGQQDCEFYLKTGTCKFGWVCKYNHPKDKQPDKPVMNSIGLPMRQNVKACPFYMRTKLCKYGSACKFHHPQPMLDLATYYASSLPLYPSQSQGWNAYMGSVNPIGSVLTPPAVNGHLSVSYLPSRPDQPECRYFMNSGSCYYGSECSYHHPMEKISQLASSGSIGPLGLPLRPGQPVCPHYVQYGLCQYGPICRHDHPLDGCSYTYIPYVPTVPPLTTAFPPSAPYPIMAPPPPVTVSDAPYPIIAPPPPPVKVSDPKRVKNGSTAGNHKNQHVNAETNGDSSDQVEFAPQSSKPSSEVTQNGGP</sequence>
<feature type="region of interest" description="Disordered" evidence="6">
    <location>
        <begin position="1"/>
        <end position="42"/>
    </location>
</feature>
<keyword evidence="2 5" id="KW-0863">Zinc-finger</keyword>
<feature type="compositionally biased region" description="Basic and acidic residues" evidence="6">
    <location>
        <begin position="20"/>
        <end position="30"/>
    </location>
</feature>
<dbReference type="Pfam" id="PF00642">
    <property type="entry name" value="zf-CCCH"/>
    <property type="match status" value="4"/>
</dbReference>
<keyword evidence="1 5" id="KW-0479">Metal-binding</keyword>
<evidence type="ECO:0000313" key="9">
    <source>
        <dbReference type="Proteomes" id="UP001632038"/>
    </source>
</evidence>
<evidence type="ECO:0000313" key="8">
    <source>
        <dbReference type="EMBL" id="KAL3624667.1"/>
    </source>
</evidence>
<feature type="domain" description="C3H1-type" evidence="7">
    <location>
        <begin position="82"/>
        <end position="110"/>
    </location>
</feature>
<evidence type="ECO:0000256" key="2">
    <source>
        <dbReference type="ARBA" id="ARBA00022771"/>
    </source>
</evidence>
<evidence type="ECO:0000256" key="4">
    <source>
        <dbReference type="ARBA" id="ARBA00023125"/>
    </source>
</evidence>
<feature type="domain" description="C3H1-type" evidence="7">
    <location>
        <begin position="42"/>
        <end position="70"/>
    </location>
</feature>
<dbReference type="Gene3D" id="4.10.1000.10">
    <property type="entry name" value="Zinc finger, CCCH-type"/>
    <property type="match status" value="2"/>
</dbReference>
<evidence type="ECO:0000256" key="1">
    <source>
        <dbReference type="ARBA" id="ARBA00022723"/>
    </source>
</evidence>
<dbReference type="SUPFAM" id="SSF90229">
    <property type="entry name" value="CCCH zinc finger"/>
    <property type="match status" value="5"/>
</dbReference>
<keyword evidence="9" id="KW-1185">Reference proteome</keyword>
<dbReference type="Proteomes" id="UP001632038">
    <property type="component" value="Unassembled WGS sequence"/>
</dbReference>
<organism evidence="8 9">
    <name type="scientific">Castilleja foliolosa</name>
    <dbReference type="NCBI Taxonomy" id="1961234"/>
    <lineage>
        <taxon>Eukaryota</taxon>
        <taxon>Viridiplantae</taxon>
        <taxon>Streptophyta</taxon>
        <taxon>Embryophyta</taxon>
        <taxon>Tracheophyta</taxon>
        <taxon>Spermatophyta</taxon>
        <taxon>Magnoliopsida</taxon>
        <taxon>eudicotyledons</taxon>
        <taxon>Gunneridae</taxon>
        <taxon>Pentapetalae</taxon>
        <taxon>asterids</taxon>
        <taxon>lamiids</taxon>
        <taxon>Lamiales</taxon>
        <taxon>Orobanchaceae</taxon>
        <taxon>Pedicularideae</taxon>
        <taxon>Castillejinae</taxon>
        <taxon>Castilleja</taxon>
    </lineage>
</organism>
<dbReference type="GO" id="GO:0003677">
    <property type="term" value="F:DNA binding"/>
    <property type="evidence" value="ECO:0007669"/>
    <property type="project" value="UniProtKB-KW"/>
</dbReference>
<dbReference type="GO" id="GO:0008270">
    <property type="term" value="F:zinc ion binding"/>
    <property type="evidence" value="ECO:0007669"/>
    <property type="project" value="UniProtKB-KW"/>
</dbReference>
<protein>
    <recommendedName>
        <fullName evidence="7">C3H1-type domain-containing protein</fullName>
    </recommendedName>
</protein>
<feature type="zinc finger region" description="C3H1-type" evidence="5">
    <location>
        <begin position="254"/>
        <end position="282"/>
    </location>
</feature>